<evidence type="ECO:0000313" key="3">
    <source>
        <dbReference type="EMBL" id="MPY68308.1"/>
    </source>
</evidence>
<feature type="region of interest" description="Disordered" evidence="1">
    <location>
        <begin position="56"/>
        <end position="75"/>
    </location>
</feature>
<gene>
    <name evidence="3" type="ORF">F8S09_16765</name>
</gene>
<organism evidence="3 4">
    <name type="scientific">Deinococcus terrestris</name>
    <dbReference type="NCBI Taxonomy" id="2651870"/>
    <lineage>
        <taxon>Bacteria</taxon>
        <taxon>Thermotogati</taxon>
        <taxon>Deinococcota</taxon>
        <taxon>Deinococci</taxon>
        <taxon>Deinococcales</taxon>
        <taxon>Deinococcaceae</taxon>
        <taxon>Deinococcus</taxon>
    </lineage>
</organism>
<dbReference type="InterPro" id="IPR013429">
    <property type="entry name" value="Regulatory_FmdB_Zinc_ribbon"/>
</dbReference>
<dbReference type="RefSeq" id="WP_152872604.1">
    <property type="nucleotide sequence ID" value="NZ_WBSL01000021.1"/>
</dbReference>
<accession>A0A7X1TSW9</accession>
<dbReference type="SMART" id="SM00834">
    <property type="entry name" value="CxxC_CXXC_SSSS"/>
    <property type="match status" value="1"/>
</dbReference>
<proteinExistence type="predicted"/>
<evidence type="ECO:0000259" key="2">
    <source>
        <dbReference type="SMART" id="SM00834"/>
    </source>
</evidence>
<comment type="caution">
    <text evidence="3">The sequence shown here is derived from an EMBL/GenBank/DDBJ whole genome shotgun (WGS) entry which is preliminary data.</text>
</comment>
<evidence type="ECO:0000256" key="1">
    <source>
        <dbReference type="SAM" id="MobiDB-lite"/>
    </source>
</evidence>
<name>A0A7X1TSW9_9DEIO</name>
<feature type="compositionally biased region" description="Gly residues" evidence="1">
    <location>
        <begin position="64"/>
        <end position="75"/>
    </location>
</feature>
<dbReference type="PANTHER" id="PTHR34404:SF2">
    <property type="entry name" value="CONSERVED SERINE RICH PROTEIN"/>
    <property type="match status" value="1"/>
</dbReference>
<sequence length="75" mass="7860">MPTYVYKNIETGETYEIKQSMRDEPLTTHPETGAAIKRVLVAPGIAFRGSGFYVTDSRPAPKGEVGGSGAGGGGE</sequence>
<dbReference type="AlphaFoldDB" id="A0A7X1TSW9"/>
<dbReference type="EMBL" id="WBSL01000021">
    <property type="protein sequence ID" value="MPY68308.1"/>
    <property type="molecule type" value="Genomic_DNA"/>
</dbReference>
<keyword evidence="4" id="KW-1185">Reference proteome</keyword>
<dbReference type="Proteomes" id="UP000484842">
    <property type="component" value="Unassembled WGS sequence"/>
</dbReference>
<feature type="domain" description="Putative regulatory protein FmdB zinc ribbon" evidence="2">
    <location>
        <begin position="1"/>
        <end position="41"/>
    </location>
</feature>
<protein>
    <submittedName>
        <fullName evidence="3">FmdB family transcriptional regulator</fullName>
    </submittedName>
</protein>
<reference evidence="3 4" key="1">
    <citation type="submission" date="2019-10" db="EMBL/GenBank/DDBJ databases">
        <title>Deinococcus sp. isolated from soil.</title>
        <authorList>
            <person name="Li Y."/>
            <person name="Wang J."/>
        </authorList>
    </citation>
    <scope>NUCLEOTIDE SEQUENCE [LARGE SCALE GENOMIC DNA]</scope>
    <source>
        <strain evidence="3 4">SDU3-2</strain>
    </source>
</reference>
<dbReference type="PANTHER" id="PTHR34404">
    <property type="entry name" value="REGULATORY PROTEIN, FMDB FAMILY"/>
    <property type="match status" value="1"/>
</dbReference>
<evidence type="ECO:0000313" key="4">
    <source>
        <dbReference type="Proteomes" id="UP000484842"/>
    </source>
</evidence>